<keyword evidence="1" id="KW-1133">Transmembrane helix</keyword>
<protein>
    <submittedName>
        <fullName evidence="2">Uncharacterized protein</fullName>
    </submittedName>
</protein>
<feature type="transmembrane region" description="Helical" evidence="1">
    <location>
        <begin position="146"/>
        <end position="164"/>
    </location>
</feature>
<name>A0ABR1AHZ8_POLSC</name>
<proteinExistence type="predicted"/>
<keyword evidence="3" id="KW-1185">Reference proteome</keyword>
<comment type="caution">
    <text evidence="2">The sequence shown here is derived from an EMBL/GenBank/DDBJ whole genome shotgun (WGS) entry which is preliminary data.</text>
</comment>
<dbReference type="Proteomes" id="UP001359485">
    <property type="component" value="Unassembled WGS sequence"/>
</dbReference>
<dbReference type="EMBL" id="JAWJWF010000049">
    <property type="protein sequence ID" value="KAK6619089.1"/>
    <property type="molecule type" value="Genomic_DNA"/>
</dbReference>
<accession>A0ABR1AHZ8</accession>
<evidence type="ECO:0000256" key="1">
    <source>
        <dbReference type="SAM" id="Phobius"/>
    </source>
</evidence>
<keyword evidence="1" id="KW-0812">Transmembrane</keyword>
<sequence>MLSKISTKKKGECTCVSIKLDDRRNGDQQPPVVDIECSSHPGICSLDENGVCTKRESAIHCANLSLKSLGETFLMQKEAETQKKCDSKSSCNRKVHCYKIDLNNSEDTGLEADKQCQTCGPDCSPATCSSRARQYLINWDKARSKIFFFLALAFIIWLSVYSALSLTSNL</sequence>
<reference evidence="2 3" key="1">
    <citation type="submission" date="2023-09" db="EMBL/GenBank/DDBJ databases">
        <title>Genomes of two closely related lineages of the louse Polyplax serrata with different host specificities.</title>
        <authorList>
            <person name="Martinu J."/>
            <person name="Tarabai H."/>
            <person name="Stefka J."/>
            <person name="Hypsa V."/>
        </authorList>
    </citation>
    <scope>NUCLEOTIDE SEQUENCE [LARGE SCALE GENOMIC DNA]</scope>
    <source>
        <strain evidence="2">98ZLc_SE</strain>
    </source>
</reference>
<gene>
    <name evidence="2" type="ORF">RUM44_003471</name>
</gene>
<evidence type="ECO:0000313" key="2">
    <source>
        <dbReference type="EMBL" id="KAK6619089.1"/>
    </source>
</evidence>
<evidence type="ECO:0000313" key="3">
    <source>
        <dbReference type="Proteomes" id="UP001359485"/>
    </source>
</evidence>
<keyword evidence="1" id="KW-0472">Membrane</keyword>
<organism evidence="2 3">
    <name type="scientific">Polyplax serrata</name>
    <name type="common">Common mouse louse</name>
    <dbReference type="NCBI Taxonomy" id="468196"/>
    <lineage>
        <taxon>Eukaryota</taxon>
        <taxon>Metazoa</taxon>
        <taxon>Ecdysozoa</taxon>
        <taxon>Arthropoda</taxon>
        <taxon>Hexapoda</taxon>
        <taxon>Insecta</taxon>
        <taxon>Pterygota</taxon>
        <taxon>Neoptera</taxon>
        <taxon>Paraneoptera</taxon>
        <taxon>Psocodea</taxon>
        <taxon>Troctomorpha</taxon>
        <taxon>Phthiraptera</taxon>
        <taxon>Anoplura</taxon>
        <taxon>Polyplacidae</taxon>
        <taxon>Polyplax</taxon>
    </lineage>
</organism>